<dbReference type="AlphaFoldDB" id="A0AAV3RZ79"/>
<sequence>MVEGFKLNLRSGVSGGIEKISKKVFTVIMNFALFNIESAKVITKFQDIVDLGLMSDILEQEIKLVSEADVNRSVIGIERVILY</sequence>
<dbReference type="Proteomes" id="UP001454036">
    <property type="component" value="Unassembled WGS sequence"/>
</dbReference>
<proteinExistence type="predicted"/>
<comment type="caution">
    <text evidence="1">The sequence shown here is derived from an EMBL/GenBank/DDBJ whole genome shotgun (WGS) entry which is preliminary data.</text>
</comment>
<keyword evidence="2" id="KW-1185">Reference proteome</keyword>
<evidence type="ECO:0000313" key="1">
    <source>
        <dbReference type="EMBL" id="GAA0187048.1"/>
    </source>
</evidence>
<name>A0AAV3RZ79_LITER</name>
<reference evidence="1 2" key="1">
    <citation type="submission" date="2024-01" db="EMBL/GenBank/DDBJ databases">
        <title>The complete chloroplast genome sequence of Lithospermum erythrorhizon: insights into the phylogenetic relationship among Boraginaceae species and the maternal lineages of purple gromwells.</title>
        <authorList>
            <person name="Okada T."/>
            <person name="Watanabe K."/>
        </authorList>
    </citation>
    <scope>NUCLEOTIDE SEQUENCE [LARGE SCALE GENOMIC DNA]</scope>
</reference>
<protein>
    <submittedName>
        <fullName evidence="1">Uncharacterized protein</fullName>
    </submittedName>
</protein>
<evidence type="ECO:0000313" key="2">
    <source>
        <dbReference type="Proteomes" id="UP001454036"/>
    </source>
</evidence>
<organism evidence="1 2">
    <name type="scientific">Lithospermum erythrorhizon</name>
    <name type="common">Purple gromwell</name>
    <name type="synonym">Lithospermum officinale var. erythrorhizon</name>
    <dbReference type="NCBI Taxonomy" id="34254"/>
    <lineage>
        <taxon>Eukaryota</taxon>
        <taxon>Viridiplantae</taxon>
        <taxon>Streptophyta</taxon>
        <taxon>Embryophyta</taxon>
        <taxon>Tracheophyta</taxon>
        <taxon>Spermatophyta</taxon>
        <taxon>Magnoliopsida</taxon>
        <taxon>eudicotyledons</taxon>
        <taxon>Gunneridae</taxon>
        <taxon>Pentapetalae</taxon>
        <taxon>asterids</taxon>
        <taxon>lamiids</taxon>
        <taxon>Boraginales</taxon>
        <taxon>Boraginaceae</taxon>
        <taxon>Boraginoideae</taxon>
        <taxon>Lithospermeae</taxon>
        <taxon>Lithospermum</taxon>
    </lineage>
</organism>
<gene>
    <name evidence="1" type="ORF">LIER_34336</name>
</gene>
<accession>A0AAV3RZ79</accession>
<dbReference type="EMBL" id="BAABME010014298">
    <property type="protein sequence ID" value="GAA0187048.1"/>
    <property type="molecule type" value="Genomic_DNA"/>
</dbReference>